<dbReference type="PANTHER" id="PTHR30121:SF6">
    <property type="entry name" value="SLR6007 PROTEIN"/>
    <property type="match status" value="1"/>
</dbReference>
<dbReference type="EMBL" id="JANGAC010000016">
    <property type="protein sequence ID" value="MCQ4924882.1"/>
    <property type="molecule type" value="Genomic_DNA"/>
</dbReference>
<evidence type="ECO:0000259" key="2">
    <source>
        <dbReference type="Pfam" id="PF01935"/>
    </source>
</evidence>
<dbReference type="Pfam" id="PF01935">
    <property type="entry name" value="DUF87"/>
    <property type="match status" value="1"/>
</dbReference>
<proteinExistence type="predicted"/>
<keyword evidence="4" id="KW-1185">Reference proteome</keyword>
<protein>
    <submittedName>
        <fullName evidence="3">DUF87 domain-containing protein</fullName>
    </submittedName>
</protein>
<dbReference type="InterPro" id="IPR027417">
    <property type="entry name" value="P-loop_NTPase"/>
</dbReference>
<evidence type="ECO:0000256" key="1">
    <source>
        <dbReference type="SAM" id="Phobius"/>
    </source>
</evidence>
<dbReference type="Gene3D" id="1.10.8.730">
    <property type="match status" value="1"/>
</dbReference>
<feature type="transmembrane region" description="Helical" evidence="1">
    <location>
        <begin position="32"/>
        <end position="48"/>
    </location>
</feature>
<dbReference type="SUPFAM" id="SSF52540">
    <property type="entry name" value="P-loop containing nucleoside triphosphate hydrolases"/>
    <property type="match status" value="1"/>
</dbReference>
<keyword evidence="1" id="KW-0812">Transmembrane</keyword>
<reference evidence="3 4" key="1">
    <citation type="submission" date="2022-06" db="EMBL/GenBank/DDBJ databases">
        <title>Isolation of gut microbiota from human fecal samples.</title>
        <authorList>
            <person name="Pamer E.G."/>
            <person name="Barat B."/>
            <person name="Waligurski E."/>
            <person name="Medina S."/>
            <person name="Paddock L."/>
            <person name="Mostad J."/>
        </authorList>
    </citation>
    <scope>NUCLEOTIDE SEQUENCE [LARGE SCALE GENOMIC DNA]</scope>
    <source>
        <strain evidence="3 4">DFI.7.95</strain>
    </source>
</reference>
<keyword evidence="1" id="KW-0472">Membrane</keyword>
<dbReference type="InterPro" id="IPR051162">
    <property type="entry name" value="T4SS_component"/>
</dbReference>
<comment type="caution">
    <text evidence="3">The sequence shown here is derived from an EMBL/GenBank/DDBJ whole genome shotgun (WGS) entry which is preliminary data.</text>
</comment>
<keyword evidence="1" id="KW-1133">Transmembrane helix</keyword>
<gene>
    <name evidence="3" type="ORF">NE686_17400</name>
</gene>
<accession>A0ABT1SEG8</accession>
<sequence>MMMTPFIIATLATLLILAYLNPSIVTWISKFLILWFVGCSIVYTILSIRKRLKNRNNRAELLKYSKNNEFKLIKLENRKELTNQEVESLLSRTKYITKTKFPNSRIKYPFIAGYSLDLIGERFPFNIVVPKGGNVQMYTNNGDNLETKPIDVFPGSIDFHDNKNVNYNVNIFGSPGTGRTQVVKEITTELVEKNIKTVIIDQHGDFKDVTKKLGGTYVYASDICINLFDLNEDEIMDSDEDISYYINEKVESIVNFIDLVAQEWMKKKLTSNQKAVIISIVRELYKDIGINYSNKDTYLGEDKNQMPTFLGFCNKLDTLIEDANKYNENLAISRAEYDSLYLLFNRVDEYILDVQALAGLSLILKECREDGLLRIFNGQTSDVINFDESDLIIFDLSDMPEGTQLIYIYGVLYYTWEKFGKKHPSIKKKIIFNKMYDDNIYQNEIFSGLLLKIRIRARMRDCGICIVYQGIENIVDDINYSQILKNAGINIFLKQDQFSIDKLKRFSHISEKDEQFLQSANRGEMLIKIGDKTIYQCINYPTIEVKAND</sequence>
<dbReference type="InterPro" id="IPR002789">
    <property type="entry name" value="HerA_central"/>
</dbReference>
<evidence type="ECO:0000313" key="4">
    <source>
        <dbReference type="Proteomes" id="UP001524478"/>
    </source>
</evidence>
<dbReference type="RefSeq" id="WP_256312472.1">
    <property type="nucleotide sequence ID" value="NZ_JANGAC010000016.1"/>
</dbReference>
<name>A0ABT1SEG8_9FIRM</name>
<evidence type="ECO:0000313" key="3">
    <source>
        <dbReference type="EMBL" id="MCQ4924882.1"/>
    </source>
</evidence>
<dbReference type="Gene3D" id="3.40.50.300">
    <property type="entry name" value="P-loop containing nucleotide triphosphate hydrolases"/>
    <property type="match status" value="1"/>
</dbReference>
<dbReference type="PANTHER" id="PTHR30121">
    <property type="entry name" value="UNCHARACTERIZED PROTEIN YJGR-RELATED"/>
    <property type="match status" value="1"/>
</dbReference>
<dbReference type="Proteomes" id="UP001524478">
    <property type="component" value="Unassembled WGS sequence"/>
</dbReference>
<organism evidence="3 4">
    <name type="scientific">Tissierella carlieri</name>
    <dbReference type="NCBI Taxonomy" id="689904"/>
    <lineage>
        <taxon>Bacteria</taxon>
        <taxon>Bacillati</taxon>
        <taxon>Bacillota</taxon>
        <taxon>Tissierellia</taxon>
        <taxon>Tissierellales</taxon>
        <taxon>Tissierellaceae</taxon>
        <taxon>Tissierella</taxon>
    </lineage>
</organism>
<feature type="domain" description="Helicase HerA central" evidence="2">
    <location>
        <begin position="162"/>
        <end position="374"/>
    </location>
</feature>